<dbReference type="Pfam" id="PF14071">
    <property type="entry name" value="YlbD_coat"/>
    <property type="match status" value="1"/>
</dbReference>
<comment type="caution">
    <text evidence="2">The sequence shown here is derived from an EMBL/GenBank/DDBJ whole genome shotgun (WGS) entry which is preliminary data.</text>
</comment>
<dbReference type="RefSeq" id="WP_209403654.1">
    <property type="nucleotide sequence ID" value="NZ_JAGIYQ010000003.1"/>
</dbReference>
<proteinExistence type="predicted"/>
<dbReference type="EMBL" id="JAGIYQ010000003">
    <property type="protein sequence ID" value="MBP0724786.1"/>
    <property type="molecule type" value="Genomic_DNA"/>
</dbReference>
<reference evidence="2" key="1">
    <citation type="submission" date="2021-04" db="EMBL/GenBank/DDBJ databases">
        <title>Genome seq and assembly of Bacillus sp.</title>
        <authorList>
            <person name="Chhetri G."/>
        </authorList>
    </citation>
    <scope>NUCLEOTIDE SEQUENCE</scope>
    <source>
        <strain evidence="2">RG28</strain>
    </source>
</reference>
<evidence type="ECO:0000313" key="3">
    <source>
        <dbReference type="Proteomes" id="UP000682134"/>
    </source>
</evidence>
<dbReference type="AlphaFoldDB" id="A0A940SIT5"/>
<dbReference type="Proteomes" id="UP000682134">
    <property type="component" value="Unassembled WGS sequence"/>
</dbReference>
<dbReference type="InterPro" id="IPR025953">
    <property type="entry name" value="YlbD_coat"/>
</dbReference>
<feature type="region of interest" description="Disordered" evidence="1">
    <location>
        <begin position="112"/>
        <end position="135"/>
    </location>
</feature>
<organism evidence="2 3">
    <name type="scientific">Gottfriedia endophytica</name>
    <dbReference type="NCBI Taxonomy" id="2820819"/>
    <lineage>
        <taxon>Bacteria</taxon>
        <taxon>Bacillati</taxon>
        <taxon>Bacillota</taxon>
        <taxon>Bacilli</taxon>
        <taxon>Bacillales</taxon>
        <taxon>Bacillaceae</taxon>
        <taxon>Gottfriedia</taxon>
    </lineage>
</organism>
<keyword evidence="3" id="KW-1185">Reference proteome</keyword>
<protein>
    <submittedName>
        <fullName evidence="2">YlbD family protein</fullName>
    </submittedName>
</protein>
<evidence type="ECO:0000256" key="1">
    <source>
        <dbReference type="SAM" id="MobiDB-lite"/>
    </source>
</evidence>
<accession>A0A940SIT5</accession>
<evidence type="ECO:0000313" key="2">
    <source>
        <dbReference type="EMBL" id="MBP0724786.1"/>
    </source>
</evidence>
<gene>
    <name evidence="2" type="ORF">J5Y03_06230</name>
</gene>
<name>A0A940SIT5_9BACI</name>
<sequence length="135" mass="15924">MSNDVKRRSVEHFKEFVKRHPKLRDEVRNGNKTWQQYYEEWYLYGEDSDIWKPYSDNRNNPQKDLISANDGNGYLGKVMSLVRNLNPDQIQGHLSNVNSTLTNIQQLISQFKSPSSTSQRNQNATQNQPFNFRKD</sequence>